<dbReference type="InterPro" id="IPR041664">
    <property type="entry name" value="AAA_16"/>
</dbReference>
<dbReference type="PANTHER" id="PTHR43642">
    <property type="entry name" value="HYBRID SIGNAL TRANSDUCTION HISTIDINE KINASE G"/>
    <property type="match status" value="1"/>
</dbReference>
<sequence length="1051" mass="118988">MMKQAPSESSASSRRQTIRRFDIKTTSRGLFGRENEVLTLRSCYERMMSAHNDQSDGVTLDYYAKLAADSFVTSTVPKELVYIIGTSGVGKSSLAFSIKGDVEASENGLFVEGKFDLLQSNEPYTGIAKAFGMICLELLSSSKESVISVGKMLATELQDEVQTLLPLIPELKAIVDEHTSKAASRSKVSIQMGNITEHCQERWKHAFRLLSRALNAAFSPIVLMLDDLQWADESSLEVIDYLVSDLQNPNRLMILGCYRSEEVFDRRILLDSISKLKEKQTKYAFKVTEMKLNPCELDHVNKLIMALMTIEDEKQTQDLAKIVYKRTLGNPFFVLQFMSLLESEALLRYDESGTKWSWDVNEIKQRTNFISDVVELLQGRMKKLTKDIQLLLQYAACLGTSFKLSTIDIIWKEHGTNRSDLSTLIEVMQYEQLIEDHGEQGHKWIHDKVQEAAISLSDKVNESFKFQIGRTLVSALDEDQLEEELFDVVDLLNQGNVATRPELAALNLRAAEKARSISAFRSAVQYTEHGISMLPRDCWTSHREMTLNLFTLGAEMELALGNSTTAERYCDAVFQRNDCSVMEKFPARLALIKKLSGGDADMKRKGMYMCLEALEELGHPLVWRKGTVPLQAVTSLVRTVKATKKWLAKKDKDSLPAEMTDPRHLAIMQLLVRIGYIAYHIEQIFFLVIANCQLVKMTISHGECDCSALGLNSIGGLASIILKHDFSFAVTCAETALMMQENSDSQYEGQTMWTCYLFCLCWTKNLSDSVIALQRGYKVSMRHGDIETAMWILACYQVCIPYIMGQPLGKLVQQCPQLVVHIEEYQKEQAVFVKMFHQGFVNLQSESIEGTEVKGSVFNSEKDQVNTPLLLGIKHFLEGDMIFYSSMEMAAERAVRDGNKFQKILPGVFMGTHEMFHRGVALYAMARKRKSRRYKSRAITIRKSVKQWIKDGIPYIAHYDLLLDAEHAALSRKKYNEADQLYEKAIESAVQIGHVQHSALCSERYADFLLHCGSSNSTNKGAMHQLSESIRYYEEWGAMGKASELRLLIKS</sequence>
<dbReference type="Gene3D" id="3.40.50.300">
    <property type="entry name" value="P-loop containing nucleotide triphosphate hydrolases"/>
    <property type="match status" value="1"/>
</dbReference>
<comment type="caution">
    <text evidence="2">The sequence shown here is derived from an EMBL/GenBank/DDBJ whole genome shotgun (WGS) entry which is preliminary data.</text>
</comment>
<evidence type="ECO:0000313" key="3">
    <source>
        <dbReference type="Proteomes" id="UP001295423"/>
    </source>
</evidence>
<dbReference type="InterPro" id="IPR027417">
    <property type="entry name" value="P-loop_NTPase"/>
</dbReference>
<dbReference type="EMBL" id="CAKOGP040001914">
    <property type="protein sequence ID" value="CAJ1956433.1"/>
    <property type="molecule type" value="Genomic_DNA"/>
</dbReference>
<dbReference type="Pfam" id="PF13191">
    <property type="entry name" value="AAA_16"/>
    <property type="match status" value="1"/>
</dbReference>
<proteinExistence type="predicted"/>
<dbReference type="AlphaFoldDB" id="A0AAD2G0T8"/>
<dbReference type="SUPFAM" id="SSF52540">
    <property type="entry name" value="P-loop containing nucleoside triphosphate hydrolases"/>
    <property type="match status" value="1"/>
</dbReference>
<reference evidence="2" key="1">
    <citation type="submission" date="2023-08" db="EMBL/GenBank/DDBJ databases">
        <authorList>
            <person name="Audoor S."/>
            <person name="Bilcke G."/>
        </authorList>
    </citation>
    <scope>NUCLEOTIDE SEQUENCE</scope>
</reference>
<accession>A0AAD2G0T8</accession>
<name>A0AAD2G0T8_9STRA</name>
<evidence type="ECO:0000313" key="2">
    <source>
        <dbReference type="EMBL" id="CAJ1956433.1"/>
    </source>
</evidence>
<keyword evidence="3" id="KW-1185">Reference proteome</keyword>
<dbReference type="InterPro" id="IPR053159">
    <property type="entry name" value="Hybrid_Histidine_Kinase"/>
</dbReference>
<protein>
    <recommendedName>
        <fullName evidence="1">Orc1-like AAA ATPase domain-containing protein</fullName>
    </recommendedName>
</protein>
<organism evidence="2 3">
    <name type="scientific">Cylindrotheca closterium</name>
    <dbReference type="NCBI Taxonomy" id="2856"/>
    <lineage>
        <taxon>Eukaryota</taxon>
        <taxon>Sar</taxon>
        <taxon>Stramenopiles</taxon>
        <taxon>Ochrophyta</taxon>
        <taxon>Bacillariophyta</taxon>
        <taxon>Bacillariophyceae</taxon>
        <taxon>Bacillariophycidae</taxon>
        <taxon>Bacillariales</taxon>
        <taxon>Bacillariaceae</taxon>
        <taxon>Cylindrotheca</taxon>
    </lineage>
</organism>
<evidence type="ECO:0000259" key="1">
    <source>
        <dbReference type="Pfam" id="PF13191"/>
    </source>
</evidence>
<feature type="domain" description="Orc1-like AAA ATPase" evidence="1">
    <location>
        <begin position="77"/>
        <end position="254"/>
    </location>
</feature>
<dbReference type="PANTHER" id="PTHR43642:SF1">
    <property type="entry name" value="HYBRID SIGNAL TRANSDUCTION HISTIDINE KINASE G"/>
    <property type="match status" value="1"/>
</dbReference>
<gene>
    <name evidence="2" type="ORF">CYCCA115_LOCUS16231</name>
</gene>
<dbReference type="Proteomes" id="UP001295423">
    <property type="component" value="Unassembled WGS sequence"/>
</dbReference>